<dbReference type="NCBIfam" id="TIGR00361">
    <property type="entry name" value="ComEC_Rec2"/>
    <property type="match status" value="1"/>
</dbReference>
<dbReference type="GO" id="GO:0030420">
    <property type="term" value="P:establishment of competence for transformation"/>
    <property type="evidence" value="ECO:0007669"/>
    <property type="project" value="InterPro"/>
</dbReference>
<name>A0A9N8X1C6_9BURK</name>
<dbReference type="InterPro" id="IPR035681">
    <property type="entry name" value="ComA-like_MBL"/>
</dbReference>
<comment type="subcellular location">
    <subcellularLocation>
        <location evidence="1">Cell membrane</location>
        <topology evidence="1">Multi-pass membrane protein</topology>
    </subcellularLocation>
</comment>
<dbReference type="CDD" id="cd07731">
    <property type="entry name" value="ComA-like_MBL-fold"/>
    <property type="match status" value="1"/>
</dbReference>
<dbReference type="NCBIfam" id="TIGR00360">
    <property type="entry name" value="ComEC_N-term"/>
    <property type="match status" value="1"/>
</dbReference>
<feature type="transmembrane region" description="Helical" evidence="6">
    <location>
        <begin position="489"/>
        <end position="509"/>
    </location>
</feature>
<dbReference type="Proteomes" id="UP000789704">
    <property type="component" value="Unassembled WGS sequence"/>
</dbReference>
<feature type="transmembrane region" description="Helical" evidence="6">
    <location>
        <begin position="25"/>
        <end position="44"/>
    </location>
</feature>
<comment type="caution">
    <text evidence="8">The sequence shown here is derived from an EMBL/GenBank/DDBJ whole genome shotgun (WGS) entry which is preliminary data.</text>
</comment>
<evidence type="ECO:0000256" key="2">
    <source>
        <dbReference type="ARBA" id="ARBA00022475"/>
    </source>
</evidence>
<evidence type="ECO:0000313" key="8">
    <source>
        <dbReference type="EMBL" id="CAG4898865.1"/>
    </source>
</evidence>
<keyword evidence="5 6" id="KW-0472">Membrane</keyword>
<organism evidence="8 9">
    <name type="scientific">Paraburkholderia saeva</name>
    <dbReference type="NCBI Taxonomy" id="2777537"/>
    <lineage>
        <taxon>Bacteria</taxon>
        <taxon>Pseudomonadati</taxon>
        <taxon>Pseudomonadota</taxon>
        <taxon>Betaproteobacteria</taxon>
        <taxon>Burkholderiales</taxon>
        <taxon>Burkholderiaceae</taxon>
        <taxon>Paraburkholderia</taxon>
    </lineage>
</organism>
<proteinExistence type="predicted"/>
<feature type="transmembrane region" description="Helical" evidence="6">
    <location>
        <begin position="56"/>
        <end position="76"/>
    </location>
</feature>
<feature type="domain" description="Metallo-beta-lactamase" evidence="7">
    <location>
        <begin position="570"/>
        <end position="783"/>
    </location>
</feature>
<dbReference type="GO" id="GO:0005886">
    <property type="term" value="C:plasma membrane"/>
    <property type="evidence" value="ECO:0007669"/>
    <property type="project" value="UniProtKB-SubCell"/>
</dbReference>
<protein>
    <recommendedName>
        <fullName evidence="7">Metallo-beta-lactamase domain-containing protein</fullName>
    </recommendedName>
</protein>
<dbReference type="InterPro" id="IPR001279">
    <property type="entry name" value="Metallo-B-lactamas"/>
</dbReference>
<dbReference type="Gene3D" id="3.60.15.10">
    <property type="entry name" value="Ribonuclease Z/Hydroxyacylglutathione hydrolase-like"/>
    <property type="match status" value="1"/>
</dbReference>
<feature type="transmembrane region" description="Helical" evidence="6">
    <location>
        <begin position="300"/>
        <end position="318"/>
    </location>
</feature>
<dbReference type="InterPro" id="IPR025405">
    <property type="entry name" value="DUF4131"/>
</dbReference>
<evidence type="ECO:0000313" key="9">
    <source>
        <dbReference type="Proteomes" id="UP000789704"/>
    </source>
</evidence>
<reference evidence="8" key="1">
    <citation type="submission" date="2021-04" db="EMBL/GenBank/DDBJ databases">
        <authorList>
            <person name="Vanwijnsberghe S."/>
        </authorList>
    </citation>
    <scope>NUCLEOTIDE SEQUENCE</scope>
    <source>
        <strain evidence="8">LMG 31841</strain>
    </source>
</reference>
<keyword evidence="4 6" id="KW-1133">Transmembrane helix</keyword>
<evidence type="ECO:0000256" key="3">
    <source>
        <dbReference type="ARBA" id="ARBA00022692"/>
    </source>
</evidence>
<evidence type="ECO:0000256" key="1">
    <source>
        <dbReference type="ARBA" id="ARBA00004651"/>
    </source>
</evidence>
<keyword evidence="3 6" id="KW-0812">Transmembrane</keyword>
<dbReference type="SUPFAM" id="SSF56281">
    <property type="entry name" value="Metallo-hydrolase/oxidoreductase"/>
    <property type="match status" value="1"/>
</dbReference>
<dbReference type="PANTHER" id="PTHR30619">
    <property type="entry name" value="DNA INTERNALIZATION/COMPETENCE PROTEIN COMEC/REC2"/>
    <property type="match status" value="1"/>
</dbReference>
<feature type="transmembrane region" description="Helical" evidence="6">
    <location>
        <begin position="325"/>
        <end position="355"/>
    </location>
</feature>
<accession>A0A9N8X1C6</accession>
<dbReference type="Pfam" id="PF03772">
    <property type="entry name" value="Competence"/>
    <property type="match status" value="1"/>
</dbReference>
<dbReference type="Pfam" id="PF00753">
    <property type="entry name" value="Lactamase_B"/>
    <property type="match status" value="1"/>
</dbReference>
<dbReference type="InterPro" id="IPR052159">
    <property type="entry name" value="Competence_DNA_uptake"/>
</dbReference>
<feature type="transmembrane region" description="Helical" evidence="6">
    <location>
        <begin position="421"/>
        <end position="444"/>
    </location>
</feature>
<evidence type="ECO:0000256" key="5">
    <source>
        <dbReference type="ARBA" id="ARBA00023136"/>
    </source>
</evidence>
<dbReference type="InterPro" id="IPR004477">
    <property type="entry name" value="ComEC_N"/>
</dbReference>
<keyword evidence="2" id="KW-1003">Cell membrane</keyword>
<evidence type="ECO:0000256" key="4">
    <source>
        <dbReference type="ARBA" id="ARBA00022989"/>
    </source>
</evidence>
<dbReference type="Pfam" id="PF13567">
    <property type="entry name" value="DUF4131"/>
    <property type="match status" value="1"/>
</dbReference>
<keyword evidence="9" id="KW-1185">Reference proteome</keyword>
<dbReference type="PANTHER" id="PTHR30619:SF1">
    <property type="entry name" value="RECOMBINATION PROTEIN 2"/>
    <property type="match status" value="1"/>
</dbReference>
<sequence length="839" mass="89792">MRAVWCGFALGVVWLQQQAMLPGWRAWLVLALVAGGAAACIGGVNLRGGSLRFQRTVIWFAVWLLAACAGFGYAAWRAEMRLARALPVEWEGRNIVVQGYIKGLPVTDARGARFLFGVESTDANIAYFPRTIELSWIAEGAPPPALEAGARWRLTVRLKRAHGNANFGVRDAEASLLARDIRATGYVIAPAAADRLAGSAGGAGVAIDRWRGAVRARIDAALAGAPHRGIVIALAIGAQDAVSAADWLLMRNTGTSHLVAISGLHIGFVAGLAAWFAGALWRRSCFFGRDWPLWIPAQKISLTAGALFAAAHAALAGFNVPAQRALWMLGVVALATISGRSLAPSLVLAWALGLVLLVDPWAVVSAGFWLSFCAVAAILYAMSGRLRMHDHERRDPEPEATRVTRFRDACLRWLSNLKARLFSSAHVQYAVTIALAPLTVYWFAQIPLVGPVANAFAIPWVSLFVTPAVLAGVGLPGPLDAWAFRGAHALLDVLVGGLQTMAAYPWALLRLPQPGAWPLAAAAVGVAWCLAPRGWPLRWAAPLTWLPLLLPPPSGPSFGAFRLTALDIGQGSSILIETAHHTLLFDAGPGPESTHAGERVVVPYLYANGVSALDTLMISHADSDHSGGAPAVLAGIEVRQMLAALAPSNPLWAAARDARADVVPCAAGQRWRWDGVDFAVLWPDAGPLQGKPNAHCCVLRVSAAGSDSGGASSDGQAREFHRPFTALLAADIEAPVERVLLQRDPGALRAHVLVVPHHGSKTSSTEPFLDSIDPLVAVFQVGYRNRFHHPHPGVLSRYLGRHIELTRSDTDGAVRIEAAGPALSLERYRDTHRRYWMDR</sequence>
<dbReference type="InterPro" id="IPR004797">
    <property type="entry name" value="Competence_ComEC/Rec2"/>
</dbReference>
<gene>
    <name evidence="8" type="ORF">LMG31841_02683</name>
</gene>
<dbReference type="SMART" id="SM00849">
    <property type="entry name" value="Lactamase_B"/>
    <property type="match status" value="1"/>
</dbReference>
<evidence type="ECO:0000256" key="6">
    <source>
        <dbReference type="SAM" id="Phobius"/>
    </source>
</evidence>
<dbReference type="EMBL" id="CAJQZC010000004">
    <property type="protein sequence ID" value="CAG4898865.1"/>
    <property type="molecule type" value="Genomic_DNA"/>
</dbReference>
<feature type="transmembrane region" description="Helical" evidence="6">
    <location>
        <begin position="258"/>
        <end position="280"/>
    </location>
</feature>
<evidence type="ECO:0000259" key="7">
    <source>
        <dbReference type="SMART" id="SM00849"/>
    </source>
</evidence>
<feature type="transmembrane region" description="Helical" evidence="6">
    <location>
        <begin position="456"/>
        <end position="477"/>
    </location>
</feature>
<dbReference type="RefSeq" id="WP_228877210.1">
    <property type="nucleotide sequence ID" value="NZ_CAJQZC010000004.1"/>
</dbReference>
<dbReference type="InterPro" id="IPR036866">
    <property type="entry name" value="RibonucZ/Hydroxyglut_hydro"/>
</dbReference>
<dbReference type="AlphaFoldDB" id="A0A9N8X1C6"/>
<feature type="transmembrane region" description="Helical" evidence="6">
    <location>
        <begin position="361"/>
        <end position="382"/>
    </location>
</feature>